<proteinExistence type="predicted"/>
<name>A0A239YEY2_9STAP</name>
<dbReference type="GO" id="GO:0003993">
    <property type="term" value="F:acid phosphatase activity"/>
    <property type="evidence" value="ECO:0007669"/>
    <property type="project" value="UniProtKB-EC"/>
</dbReference>
<evidence type="ECO:0000313" key="3">
    <source>
        <dbReference type="EMBL" id="SNV56953.1"/>
    </source>
</evidence>
<evidence type="ECO:0000256" key="1">
    <source>
        <dbReference type="ARBA" id="ARBA00022729"/>
    </source>
</evidence>
<dbReference type="SFLD" id="SFLDS00003">
    <property type="entry name" value="Haloacid_Dehalogenase"/>
    <property type="match status" value="1"/>
</dbReference>
<dbReference type="InterPro" id="IPR023214">
    <property type="entry name" value="HAD_sf"/>
</dbReference>
<keyword evidence="4" id="KW-1185">Reference proteome</keyword>
<dbReference type="OrthoDB" id="395856at2"/>
<dbReference type="AlphaFoldDB" id="A0A239YEY2"/>
<keyword evidence="3" id="KW-0378">Hydrolase</keyword>
<reference evidence="3 4" key="1">
    <citation type="submission" date="2017-06" db="EMBL/GenBank/DDBJ databases">
        <authorList>
            <consortium name="Pathogen Informatics"/>
        </authorList>
    </citation>
    <scope>NUCLEOTIDE SEQUENCE [LARGE SCALE GENOMIC DNA]</scope>
    <source>
        <strain evidence="3 4">NCTC13839</strain>
    </source>
</reference>
<dbReference type="RefSeq" id="WP_095085736.1">
    <property type="nucleotide sequence ID" value="NZ_BMDM01000007.1"/>
</dbReference>
<dbReference type="Proteomes" id="UP000242084">
    <property type="component" value="Chromosome 1"/>
</dbReference>
<dbReference type="InterPro" id="IPR006423">
    <property type="entry name" value="Lipo_e_P4"/>
</dbReference>
<dbReference type="InterPro" id="IPR036412">
    <property type="entry name" value="HAD-like_sf"/>
</dbReference>
<feature type="chain" id="PRO_5038487219" evidence="2">
    <location>
        <begin position="24"/>
        <end position="293"/>
    </location>
</feature>
<dbReference type="NCBIfam" id="TIGR01533">
    <property type="entry name" value="lipo_e_P4"/>
    <property type="match status" value="1"/>
</dbReference>
<dbReference type="KEGG" id="sste:SAMEA4384403_0294"/>
<dbReference type="PANTHER" id="PTHR31284">
    <property type="entry name" value="ACID PHOSPHATASE-LIKE PROTEIN"/>
    <property type="match status" value="1"/>
</dbReference>
<keyword evidence="1 2" id="KW-0732">Signal</keyword>
<dbReference type="EMBL" id="LT906462">
    <property type="protein sequence ID" value="SNV56953.1"/>
    <property type="molecule type" value="Genomic_DNA"/>
</dbReference>
<organism evidence="3 4">
    <name type="scientific">Mammaliicoccus stepanovicii</name>
    <dbReference type="NCBI Taxonomy" id="643214"/>
    <lineage>
        <taxon>Bacteria</taxon>
        <taxon>Bacillati</taxon>
        <taxon>Bacillota</taxon>
        <taxon>Bacilli</taxon>
        <taxon>Bacillales</taxon>
        <taxon>Staphylococcaceae</taxon>
        <taxon>Mammaliicoccus</taxon>
    </lineage>
</organism>
<sequence length="293" mass="33400">MKKLIASSALVVLLGGTSGVVSTEQVSANTATKSPQQEEITKKNLTEQSVMSVAWYQTSAEAKALYLQGYNSAKDKLDEKLKHHKGKKKPAIVLDLDETVLDNSPYQAYAIKEHISFPEGWHEWIAMGSAKPVYGAKEFLKYADKKGVEIFYVTDRDHKQDYKGTYKNMKDLGMPQVNKEHLLLKKEGEHGKDARRAKVRKNHDLIMLFGDNILDFDEPKESTLKSRTEFVKKHKKDFGDKYIILPNPMYGSWEATLYGGDYGQSPEQLDKLRKQELTYFDPKTKTTKKSEIK</sequence>
<accession>A0A239YEY2</accession>
<dbReference type="Gene3D" id="3.40.50.1000">
    <property type="entry name" value="HAD superfamily/HAD-like"/>
    <property type="match status" value="1"/>
</dbReference>
<dbReference type="GO" id="GO:0009279">
    <property type="term" value="C:cell outer membrane"/>
    <property type="evidence" value="ECO:0007669"/>
    <property type="project" value="InterPro"/>
</dbReference>
<dbReference type="CDD" id="cd07534">
    <property type="entry name" value="HAD_CAP"/>
    <property type="match status" value="1"/>
</dbReference>
<dbReference type="EC" id="3.1.3.2" evidence="3"/>
<dbReference type="PIRSF" id="PIRSF019271">
    <property type="entry name" value="Acid_Ptase_C"/>
    <property type="match status" value="1"/>
</dbReference>
<evidence type="ECO:0000256" key="2">
    <source>
        <dbReference type="SAM" id="SignalP"/>
    </source>
</evidence>
<gene>
    <name evidence="3" type="primary">hel</name>
    <name evidence="3" type="ORF">SAMEA4384403_00294</name>
</gene>
<dbReference type="SFLD" id="SFLDG01125">
    <property type="entry name" value="C1.1:_Acid_Phosphatase_Like"/>
    <property type="match status" value="1"/>
</dbReference>
<dbReference type="SUPFAM" id="SSF56784">
    <property type="entry name" value="HAD-like"/>
    <property type="match status" value="1"/>
</dbReference>
<dbReference type="Pfam" id="PF03767">
    <property type="entry name" value="Acid_phosphat_B"/>
    <property type="match status" value="1"/>
</dbReference>
<feature type="signal peptide" evidence="2">
    <location>
        <begin position="1"/>
        <end position="23"/>
    </location>
</feature>
<dbReference type="PANTHER" id="PTHR31284:SF10">
    <property type="entry name" value="ACID PHOSPHATASE-LIKE PROTEIN"/>
    <property type="match status" value="1"/>
</dbReference>
<protein>
    <submittedName>
        <fullName evidence="3">Acid phosphatase</fullName>
        <ecNumber evidence="3">3.1.3.2</ecNumber>
    </submittedName>
</protein>
<evidence type="ECO:0000313" key="4">
    <source>
        <dbReference type="Proteomes" id="UP000242084"/>
    </source>
</evidence>
<dbReference type="InterPro" id="IPR005519">
    <property type="entry name" value="Acid_phosphat_B-like"/>
</dbReference>